<protein>
    <submittedName>
        <fullName evidence="1">Uncharacterized protein</fullName>
    </submittedName>
</protein>
<dbReference type="RefSeq" id="WP_102733881.1">
    <property type="nucleotide sequence ID" value="NZ_CP033388.1"/>
</dbReference>
<proteinExistence type="predicted"/>
<accession>A0AAP8NMR2</accession>
<comment type="caution">
    <text evidence="1">The sequence shown here is derived from an EMBL/GenBank/DDBJ whole genome shotgun (WGS) entry which is preliminary data.</text>
</comment>
<dbReference type="AlphaFoldDB" id="A0AAP8NMR2"/>
<evidence type="ECO:0000313" key="1">
    <source>
        <dbReference type="EMBL" id="PNC57621.1"/>
    </source>
</evidence>
<evidence type="ECO:0000313" key="2">
    <source>
        <dbReference type="Proteomes" id="UP000235914"/>
    </source>
</evidence>
<dbReference type="EMBL" id="PJKN01000001">
    <property type="protein sequence ID" value="PNC57621.1"/>
    <property type="molecule type" value="Genomic_DNA"/>
</dbReference>
<dbReference type="Proteomes" id="UP000235914">
    <property type="component" value="Unassembled WGS sequence"/>
</dbReference>
<sequence length="243" mass="26672">MGRKINIKKRETHEKTLEIERGDEGEVRAVGRIVYTDNQEGWNTRCPSIGSAYPDDAALRLKKISMEGMEGDMVRVTLYYELPRETSFEFGGGEEVEYSMDYSCSEQPLLTHPNFQDIDGEEKDALMAMASGASPKDTFGKEDKVIEDVVKSEAGKKAMEKMRKGQVSFLCPGGVFSVTSTVQALSMAGVGKKGAPGSGAPAVSGKYDWIKEGVSGRRTGTGNWRQTVSWRLSGPDGWDSDLY</sequence>
<organism evidence="1 2">
    <name type="scientific">Akkermansia muciniphila</name>
    <dbReference type="NCBI Taxonomy" id="239935"/>
    <lineage>
        <taxon>Bacteria</taxon>
        <taxon>Pseudomonadati</taxon>
        <taxon>Verrucomicrobiota</taxon>
        <taxon>Verrucomicrobiia</taxon>
        <taxon>Verrucomicrobiales</taxon>
        <taxon>Akkermansiaceae</taxon>
        <taxon>Akkermansia</taxon>
    </lineage>
</organism>
<name>A0AAP8NMR2_9BACT</name>
<reference evidence="1 2" key="1">
    <citation type="journal article" date="2017" name="BMC Genomics">
        <title>Genome sequencing of 39 Akkermansia muciniphila isolates reveals its population structure, genomic and functional diverisity, and global distribution in mammalian gut microbiotas.</title>
        <authorList>
            <person name="Guo X."/>
            <person name="Li S."/>
            <person name="Zhang J."/>
            <person name="Wu F."/>
            <person name="Li X."/>
            <person name="Wu D."/>
            <person name="Zhang M."/>
            <person name="Ou Z."/>
            <person name="Jie Z."/>
            <person name="Yan Q."/>
            <person name="Li P."/>
            <person name="Yi J."/>
            <person name="Peng Y."/>
        </authorList>
    </citation>
    <scope>NUCLEOTIDE SEQUENCE [LARGE SCALE GENOMIC DNA]</scope>
    <source>
        <strain evidence="1 2">GP43</strain>
    </source>
</reference>
<gene>
    <name evidence="1" type="ORF">CXU09_00640</name>
</gene>